<gene>
    <name evidence="1" type="ORF">GCM10010345_93810</name>
</gene>
<proteinExistence type="predicted"/>
<name>A0ABQ3DBU1_9ACTN</name>
<evidence type="ECO:0000313" key="2">
    <source>
        <dbReference type="Proteomes" id="UP000653644"/>
    </source>
</evidence>
<dbReference type="Proteomes" id="UP000653644">
    <property type="component" value="Unassembled WGS sequence"/>
</dbReference>
<accession>A0ABQ3DBU1</accession>
<keyword evidence="2" id="KW-1185">Reference proteome</keyword>
<dbReference type="RefSeq" id="WP_189895259.1">
    <property type="nucleotide sequence ID" value="NZ_BMVN01000122.1"/>
</dbReference>
<sequence>MAARAQALYDQGRSAREALAVCYGVELPDEIFAIADTEFDPELPNYFPANQPWRLITGPGRGPVPPAPRTSERYEKAVADLDPDLLPLVRLGEEETKHGDSMLCYRLSDLAQGAATIYGIAGAVWTVLEALPAEVPRYGDSLLDVLAEYYADFYAQMEERYYGPGHAVADEMLDEARDIVEAIDRLKRDLTFGLGGEP</sequence>
<protein>
    <submittedName>
        <fullName evidence="1">Uncharacterized protein</fullName>
    </submittedName>
</protein>
<dbReference type="EMBL" id="BMVN01000122">
    <property type="protein sequence ID" value="GHA77323.1"/>
    <property type="molecule type" value="Genomic_DNA"/>
</dbReference>
<reference evidence="2" key="1">
    <citation type="journal article" date="2019" name="Int. J. Syst. Evol. Microbiol.">
        <title>The Global Catalogue of Microorganisms (GCM) 10K type strain sequencing project: providing services to taxonomists for standard genome sequencing and annotation.</title>
        <authorList>
            <consortium name="The Broad Institute Genomics Platform"/>
            <consortium name="The Broad Institute Genome Sequencing Center for Infectious Disease"/>
            <person name="Wu L."/>
            <person name="Ma J."/>
        </authorList>
    </citation>
    <scope>NUCLEOTIDE SEQUENCE [LARGE SCALE GENOMIC DNA]</scope>
    <source>
        <strain evidence="2">JCM 4733</strain>
    </source>
</reference>
<comment type="caution">
    <text evidence="1">The sequence shown here is derived from an EMBL/GenBank/DDBJ whole genome shotgun (WGS) entry which is preliminary data.</text>
</comment>
<evidence type="ECO:0000313" key="1">
    <source>
        <dbReference type="EMBL" id="GHA77323.1"/>
    </source>
</evidence>
<organism evidence="1 2">
    <name type="scientific">Streptomyces canarius</name>
    <dbReference type="NCBI Taxonomy" id="285453"/>
    <lineage>
        <taxon>Bacteria</taxon>
        <taxon>Bacillati</taxon>
        <taxon>Actinomycetota</taxon>
        <taxon>Actinomycetes</taxon>
        <taxon>Kitasatosporales</taxon>
        <taxon>Streptomycetaceae</taxon>
        <taxon>Streptomyces</taxon>
    </lineage>
</organism>